<keyword evidence="1" id="KW-0812">Transmembrane</keyword>
<gene>
    <name evidence="2" type="ORF">QBC38DRAFT_358991</name>
</gene>
<dbReference type="Proteomes" id="UP001301958">
    <property type="component" value="Unassembled WGS sequence"/>
</dbReference>
<reference evidence="2" key="1">
    <citation type="journal article" date="2023" name="Mol. Phylogenet. Evol.">
        <title>Genome-scale phylogeny and comparative genomics of the fungal order Sordariales.</title>
        <authorList>
            <person name="Hensen N."/>
            <person name="Bonometti L."/>
            <person name="Westerberg I."/>
            <person name="Brannstrom I.O."/>
            <person name="Guillou S."/>
            <person name="Cros-Aarteil S."/>
            <person name="Calhoun S."/>
            <person name="Haridas S."/>
            <person name="Kuo A."/>
            <person name="Mondo S."/>
            <person name="Pangilinan J."/>
            <person name="Riley R."/>
            <person name="LaButti K."/>
            <person name="Andreopoulos B."/>
            <person name="Lipzen A."/>
            <person name="Chen C."/>
            <person name="Yan M."/>
            <person name="Daum C."/>
            <person name="Ng V."/>
            <person name="Clum A."/>
            <person name="Steindorff A."/>
            <person name="Ohm R.A."/>
            <person name="Martin F."/>
            <person name="Silar P."/>
            <person name="Natvig D.O."/>
            <person name="Lalanne C."/>
            <person name="Gautier V."/>
            <person name="Ament-Velasquez S.L."/>
            <person name="Kruys A."/>
            <person name="Hutchinson M.I."/>
            <person name="Powell A.J."/>
            <person name="Barry K."/>
            <person name="Miller A.N."/>
            <person name="Grigoriev I.V."/>
            <person name="Debuchy R."/>
            <person name="Gladieux P."/>
            <person name="Hiltunen Thoren M."/>
            <person name="Johannesson H."/>
        </authorList>
    </citation>
    <scope>NUCLEOTIDE SEQUENCE</scope>
    <source>
        <strain evidence="2">CBS 990.96</strain>
    </source>
</reference>
<feature type="transmembrane region" description="Helical" evidence="1">
    <location>
        <begin position="71"/>
        <end position="91"/>
    </location>
</feature>
<name>A0AAN7BU64_9PEZI</name>
<dbReference type="EMBL" id="MU865306">
    <property type="protein sequence ID" value="KAK4229620.1"/>
    <property type="molecule type" value="Genomic_DNA"/>
</dbReference>
<organism evidence="2 3">
    <name type="scientific">Podospora fimiseda</name>
    <dbReference type="NCBI Taxonomy" id="252190"/>
    <lineage>
        <taxon>Eukaryota</taxon>
        <taxon>Fungi</taxon>
        <taxon>Dikarya</taxon>
        <taxon>Ascomycota</taxon>
        <taxon>Pezizomycotina</taxon>
        <taxon>Sordariomycetes</taxon>
        <taxon>Sordariomycetidae</taxon>
        <taxon>Sordariales</taxon>
        <taxon>Podosporaceae</taxon>
        <taxon>Podospora</taxon>
    </lineage>
</organism>
<evidence type="ECO:0000313" key="3">
    <source>
        <dbReference type="Proteomes" id="UP001301958"/>
    </source>
</evidence>
<dbReference type="AlphaFoldDB" id="A0AAN7BU64"/>
<reference evidence="2" key="2">
    <citation type="submission" date="2023-05" db="EMBL/GenBank/DDBJ databases">
        <authorList>
            <consortium name="Lawrence Berkeley National Laboratory"/>
            <person name="Steindorff A."/>
            <person name="Hensen N."/>
            <person name="Bonometti L."/>
            <person name="Westerberg I."/>
            <person name="Brannstrom I.O."/>
            <person name="Guillou S."/>
            <person name="Cros-Aarteil S."/>
            <person name="Calhoun S."/>
            <person name="Haridas S."/>
            <person name="Kuo A."/>
            <person name="Mondo S."/>
            <person name="Pangilinan J."/>
            <person name="Riley R."/>
            <person name="Labutti K."/>
            <person name="Andreopoulos B."/>
            <person name="Lipzen A."/>
            <person name="Chen C."/>
            <person name="Yanf M."/>
            <person name="Daum C."/>
            <person name="Ng V."/>
            <person name="Clum A."/>
            <person name="Ohm R."/>
            <person name="Martin F."/>
            <person name="Silar P."/>
            <person name="Natvig D."/>
            <person name="Lalanne C."/>
            <person name="Gautier V."/>
            <person name="Ament-Velasquez S.L."/>
            <person name="Kruys A."/>
            <person name="Hutchinson M.I."/>
            <person name="Powell A.J."/>
            <person name="Barry K."/>
            <person name="Miller A.N."/>
            <person name="Grigoriev I.V."/>
            <person name="Debuchy R."/>
            <person name="Gladieux P."/>
            <person name="Thoren M.H."/>
            <person name="Johannesson H."/>
        </authorList>
    </citation>
    <scope>NUCLEOTIDE SEQUENCE</scope>
    <source>
        <strain evidence="2">CBS 990.96</strain>
    </source>
</reference>
<evidence type="ECO:0000256" key="1">
    <source>
        <dbReference type="SAM" id="Phobius"/>
    </source>
</evidence>
<comment type="caution">
    <text evidence="2">The sequence shown here is derived from an EMBL/GenBank/DDBJ whole genome shotgun (WGS) entry which is preliminary data.</text>
</comment>
<keyword evidence="1" id="KW-0472">Membrane</keyword>
<keyword evidence="1" id="KW-1133">Transmembrane helix</keyword>
<keyword evidence="3" id="KW-1185">Reference proteome</keyword>
<evidence type="ECO:0000313" key="2">
    <source>
        <dbReference type="EMBL" id="KAK4229620.1"/>
    </source>
</evidence>
<protein>
    <submittedName>
        <fullName evidence="2">Uncharacterized protein</fullName>
    </submittedName>
</protein>
<sequence>MSSPILARAAIRTAARNAFQLQQKRQFSIVQSLRQFARSFEHTPFERLPTTTQSASADWGRQLTRIGKQGVLYFPAMCVMLGWPYAAATLLDGHM</sequence>
<proteinExistence type="predicted"/>
<accession>A0AAN7BU64</accession>